<organism evidence="5 6">
    <name type="scientific">Paenarthrobacter nitroguajacolicus</name>
    <name type="common">Arthrobacter nitroguajacolicus</name>
    <dbReference type="NCBI Taxonomy" id="211146"/>
    <lineage>
        <taxon>Bacteria</taxon>
        <taxon>Bacillati</taxon>
        <taxon>Actinomycetota</taxon>
        <taxon>Actinomycetes</taxon>
        <taxon>Micrococcales</taxon>
        <taxon>Micrococcaceae</taxon>
        <taxon>Paenarthrobacter</taxon>
    </lineage>
</organism>
<dbReference type="InterPro" id="IPR029066">
    <property type="entry name" value="PLP-binding_barrel"/>
</dbReference>
<dbReference type="InterPro" id="IPR001608">
    <property type="entry name" value="Ala_racemase_N"/>
</dbReference>
<evidence type="ECO:0000313" key="6">
    <source>
        <dbReference type="Proteomes" id="UP000316500"/>
    </source>
</evidence>
<sequence>MLDISPAGLQPALQNTQHKQSHSTNPTTQLQKRSTAKGTKRVNTSEAISAAAVAGLAERRLDWRHKAVPAAENGATHADFLAAKHTLSDFQTPLLTLDAAALQANADRLAEWCADHGVLLAPHGKTTMAPQLWTEQLNRGAWGITLANFAQLRVAREFGVRNLQLANSLTDPHAIQWVAEQDSTILSWVDSVDTVALIERTLADTDSVLDVLVELGAHGGRTGARGVDAAMDIARAISASPNLRLVGVSGYEGSLAHTADDAGLAAVRGYLAQMRLLHEELLAADLYGSGSVIITAGGSAYFDDVVTVLSPCISTTAEAAPTVSHSLKVDLMIRSGAYIIHDDGFYRGISPFSRVGDQPFTAGMHGWARVVSQTEPGLAILDAGKRDLPFDEGLPEPQLIGSTLGGAMEPLVGAEITSINDQHSFMTFDAGTTTVRPGDVIRLGLSHPCTAFDKWTVIPVLADSTPGGDQTVVDLIHTFF</sequence>
<feature type="region of interest" description="Disordered" evidence="3">
    <location>
        <begin position="14"/>
        <end position="43"/>
    </location>
</feature>
<protein>
    <submittedName>
        <fullName evidence="5">Amino acid deaminase</fullName>
    </submittedName>
</protein>
<keyword evidence="2" id="KW-0456">Lyase</keyword>
<name>A0A558H675_PAENT</name>
<dbReference type="PANTHER" id="PTHR28004:SF8">
    <property type="entry name" value="D-SERINE DEAMINASE"/>
    <property type="match status" value="1"/>
</dbReference>
<dbReference type="OrthoDB" id="9811417at2"/>
<dbReference type="PANTHER" id="PTHR28004">
    <property type="entry name" value="ZGC:162816-RELATED"/>
    <property type="match status" value="1"/>
</dbReference>
<dbReference type="InterPro" id="IPR042208">
    <property type="entry name" value="D-ser_dehydrat-like_sf"/>
</dbReference>
<dbReference type="Gene3D" id="2.40.37.20">
    <property type="entry name" value="D-serine dehydratase-like domain"/>
    <property type="match status" value="1"/>
</dbReference>
<dbReference type="Proteomes" id="UP000316500">
    <property type="component" value="Unassembled WGS sequence"/>
</dbReference>
<dbReference type="InterPro" id="IPR051466">
    <property type="entry name" value="D-amino_acid_metab_enzyme"/>
</dbReference>
<gene>
    <name evidence="5" type="ORF">FQP90_06020</name>
</gene>
<evidence type="ECO:0000256" key="3">
    <source>
        <dbReference type="SAM" id="MobiDB-lite"/>
    </source>
</evidence>
<evidence type="ECO:0000256" key="2">
    <source>
        <dbReference type="ARBA" id="ARBA00023239"/>
    </source>
</evidence>
<dbReference type="AlphaFoldDB" id="A0A558H675"/>
<accession>A0A558H675</accession>
<dbReference type="SMART" id="SM01119">
    <property type="entry name" value="D-ser_dehydrat"/>
    <property type="match status" value="1"/>
</dbReference>
<comment type="caution">
    <text evidence="5">The sequence shown here is derived from an EMBL/GenBank/DDBJ whole genome shotgun (WGS) entry which is preliminary data.</text>
</comment>
<dbReference type="Pfam" id="PF01168">
    <property type="entry name" value="Ala_racemase_N"/>
    <property type="match status" value="1"/>
</dbReference>
<reference evidence="5 6" key="1">
    <citation type="submission" date="2019-07" db="EMBL/GenBank/DDBJ databases">
        <title>Diversity of Bacteria from Kongsfjorden, Arctic.</title>
        <authorList>
            <person name="Yu Y."/>
        </authorList>
    </citation>
    <scope>NUCLEOTIDE SEQUENCE [LARGE SCALE GENOMIC DNA]</scope>
    <source>
        <strain evidence="5 6">SM1928</strain>
    </source>
</reference>
<dbReference type="SUPFAM" id="SSF51419">
    <property type="entry name" value="PLP-binding barrel"/>
    <property type="match status" value="1"/>
</dbReference>
<evidence type="ECO:0000259" key="4">
    <source>
        <dbReference type="SMART" id="SM01119"/>
    </source>
</evidence>
<dbReference type="Pfam" id="PF14031">
    <property type="entry name" value="D-ser_dehydrat"/>
    <property type="match status" value="1"/>
</dbReference>
<feature type="compositionally biased region" description="Polar residues" evidence="3">
    <location>
        <begin position="14"/>
        <end position="33"/>
    </location>
</feature>
<dbReference type="InterPro" id="IPR026956">
    <property type="entry name" value="D-ser_dehydrat-like_dom"/>
</dbReference>
<comment type="similarity">
    <text evidence="1">Belongs to the DSD1 family.</text>
</comment>
<proteinExistence type="inferred from homology"/>
<dbReference type="Gene3D" id="3.20.20.10">
    <property type="entry name" value="Alanine racemase"/>
    <property type="match status" value="1"/>
</dbReference>
<dbReference type="EMBL" id="VNFK01000004">
    <property type="protein sequence ID" value="TVU64630.1"/>
    <property type="molecule type" value="Genomic_DNA"/>
</dbReference>
<evidence type="ECO:0000256" key="1">
    <source>
        <dbReference type="ARBA" id="ARBA00005323"/>
    </source>
</evidence>
<feature type="domain" description="D-serine dehydratase-like" evidence="4">
    <location>
        <begin position="363"/>
        <end position="462"/>
    </location>
</feature>
<evidence type="ECO:0000313" key="5">
    <source>
        <dbReference type="EMBL" id="TVU64630.1"/>
    </source>
</evidence>
<dbReference type="GO" id="GO:0016829">
    <property type="term" value="F:lyase activity"/>
    <property type="evidence" value="ECO:0007669"/>
    <property type="project" value="UniProtKB-KW"/>
</dbReference>